<comment type="caution">
    <text evidence="5">The sequence shown here is derived from an EMBL/GenBank/DDBJ whole genome shotgun (WGS) entry which is preliminary data.</text>
</comment>
<dbReference type="EMBL" id="JACHES010000004">
    <property type="protein sequence ID" value="MBB6176466.1"/>
    <property type="molecule type" value="Genomic_DNA"/>
</dbReference>
<dbReference type="InterPro" id="IPR018389">
    <property type="entry name" value="DctP_fam"/>
</dbReference>
<comment type="similarity">
    <text evidence="1">Belongs to the bacterial solute-binding protein 7 family.</text>
</comment>
<keyword evidence="2" id="KW-0813">Transport</keyword>
<proteinExistence type="inferred from homology"/>
<evidence type="ECO:0000256" key="2">
    <source>
        <dbReference type="ARBA" id="ARBA00022448"/>
    </source>
</evidence>
<keyword evidence="6" id="KW-1185">Reference proteome</keyword>
<evidence type="ECO:0000256" key="3">
    <source>
        <dbReference type="ARBA" id="ARBA00022729"/>
    </source>
</evidence>
<dbReference type="PANTHER" id="PTHR33376:SF7">
    <property type="entry name" value="C4-DICARBOXYLATE-BINDING PROTEIN DCTB"/>
    <property type="match status" value="1"/>
</dbReference>
<feature type="signal peptide" evidence="4">
    <location>
        <begin position="1"/>
        <end position="19"/>
    </location>
</feature>
<dbReference type="GO" id="GO:0055085">
    <property type="term" value="P:transmembrane transport"/>
    <property type="evidence" value="ECO:0007669"/>
    <property type="project" value="InterPro"/>
</dbReference>
<dbReference type="Pfam" id="PF03480">
    <property type="entry name" value="DctP"/>
    <property type="match status" value="1"/>
</dbReference>
<accession>A0A7X0DA58</accession>
<organism evidence="5 6">
    <name type="scientific">Anoxybacillus tengchongensis</name>
    <dbReference type="NCBI Taxonomy" id="576944"/>
    <lineage>
        <taxon>Bacteria</taxon>
        <taxon>Bacillati</taxon>
        <taxon>Bacillota</taxon>
        <taxon>Bacilli</taxon>
        <taxon>Bacillales</taxon>
        <taxon>Anoxybacillaceae</taxon>
        <taxon>Anoxybacillus</taxon>
    </lineage>
</organism>
<dbReference type="PROSITE" id="PS51257">
    <property type="entry name" value="PROKAR_LIPOPROTEIN"/>
    <property type="match status" value="1"/>
</dbReference>
<evidence type="ECO:0000256" key="1">
    <source>
        <dbReference type="ARBA" id="ARBA00009023"/>
    </source>
</evidence>
<dbReference type="AlphaFoldDB" id="A0A7X0DA58"/>
<keyword evidence="3 4" id="KW-0732">Signal</keyword>
<dbReference type="PANTHER" id="PTHR33376">
    <property type="match status" value="1"/>
</dbReference>
<dbReference type="NCBIfam" id="TIGR00787">
    <property type="entry name" value="dctP"/>
    <property type="match status" value="1"/>
</dbReference>
<dbReference type="PIRSF" id="PIRSF006470">
    <property type="entry name" value="DctB"/>
    <property type="match status" value="1"/>
</dbReference>
<dbReference type="GO" id="GO:0030288">
    <property type="term" value="C:outer membrane-bounded periplasmic space"/>
    <property type="evidence" value="ECO:0007669"/>
    <property type="project" value="InterPro"/>
</dbReference>
<sequence length="347" mass="39206">MRKMSFLLMLVLLVGGLFACSNSQSTSTSTNKTEEKKEEVASEPIVIKFSHVTAPDSPKGKAADLFKQLVEERTNGKVKVEVYPSSQLFDDDKAIQELPRNTVQLIAPSTTKLVSYDPAFQIVDMPFLFTSDEAVYKFWDGEGGQILSQKLEKYNIKVLAMWANGEKHFTNSKRPLKKPEDFKGLKFRTQTGKVLDEQFAALGASAVPMGFSEVYVALQQGTVDGQENTFNNIDTQGYAEVQKYLTVSGHGRLDYLLLTNTKFWDILPEDVRKTLEEVIAEVTEQQRKWSEELNRESYEKLKASGMEVYELTKEDIEAFQKAMQPVYDKFADSIGQDLIELAKKANE</sequence>
<evidence type="ECO:0000313" key="5">
    <source>
        <dbReference type="EMBL" id="MBB6176466.1"/>
    </source>
</evidence>
<dbReference type="RefSeq" id="WP_183248098.1">
    <property type="nucleotide sequence ID" value="NZ_JACHES010000004.1"/>
</dbReference>
<evidence type="ECO:0000313" key="6">
    <source>
        <dbReference type="Proteomes" id="UP000523528"/>
    </source>
</evidence>
<name>A0A7X0DA58_9BACL</name>
<gene>
    <name evidence="5" type="ORF">HNQ82_001280</name>
</gene>
<dbReference type="InterPro" id="IPR038404">
    <property type="entry name" value="TRAP_DctP_sf"/>
</dbReference>
<dbReference type="Proteomes" id="UP000523528">
    <property type="component" value="Unassembled WGS sequence"/>
</dbReference>
<dbReference type="CDD" id="cd13674">
    <property type="entry name" value="PBP2_TRAP_SBP_like_1"/>
    <property type="match status" value="1"/>
</dbReference>
<dbReference type="InterPro" id="IPR004682">
    <property type="entry name" value="TRAP_DctP"/>
</dbReference>
<feature type="chain" id="PRO_5039437821" evidence="4">
    <location>
        <begin position="20"/>
        <end position="347"/>
    </location>
</feature>
<dbReference type="NCBIfam" id="NF037995">
    <property type="entry name" value="TRAP_S1"/>
    <property type="match status" value="1"/>
</dbReference>
<reference evidence="5 6" key="1">
    <citation type="submission" date="2020-08" db="EMBL/GenBank/DDBJ databases">
        <title>Genomic Encyclopedia of Type Strains, Phase IV (KMG-IV): sequencing the most valuable type-strain genomes for metagenomic binning, comparative biology and taxonomic classification.</title>
        <authorList>
            <person name="Goeker M."/>
        </authorList>
    </citation>
    <scope>NUCLEOTIDE SEQUENCE [LARGE SCALE GENOMIC DNA]</scope>
    <source>
        <strain evidence="5 6">DSM 23211</strain>
    </source>
</reference>
<dbReference type="SUPFAM" id="SSF53850">
    <property type="entry name" value="Periplasmic binding protein-like II"/>
    <property type="match status" value="1"/>
</dbReference>
<evidence type="ECO:0000256" key="4">
    <source>
        <dbReference type="SAM" id="SignalP"/>
    </source>
</evidence>
<protein>
    <submittedName>
        <fullName evidence="5">C4-dicarboxylate-binding protein DctP</fullName>
    </submittedName>
</protein>
<dbReference type="Gene3D" id="3.40.190.170">
    <property type="entry name" value="Bacterial extracellular solute-binding protein, family 7"/>
    <property type="match status" value="1"/>
</dbReference>